<dbReference type="Pfam" id="PF10609">
    <property type="entry name" value="ParA"/>
    <property type="match status" value="1"/>
</dbReference>
<name>A0A928Q399_9FIRM</name>
<keyword evidence="5 6" id="KW-0411">Iron-sulfur</keyword>
<dbReference type="InterPro" id="IPR044304">
    <property type="entry name" value="NUBPL-like"/>
</dbReference>
<dbReference type="GO" id="GO:0046872">
    <property type="term" value="F:metal ion binding"/>
    <property type="evidence" value="ECO:0007669"/>
    <property type="project" value="UniProtKB-KW"/>
</dbReference>
<dbReference type="GO" id="GO:0005524">
    <property type="term" value="F:ATP binding"/>
    <property type="evidence" value="ECO:0007669"/>
    <property type="project" value="UniProtKB-UniRule"/>
</dbReference>
<dbReference type="SUPFAM" id="SSF52540">
    <property type="entry name" value="P-loop containing nucleoside triphosphate hydrolases"/>
    <property type="match status" value="1"/>
</dbReference>
<dbReference type="InterPro" id="IPR033756">
    <property type="entry name" value="YlxH/NBP35"/>
</dbReference>
<comment type="function">
    <text evidence="6">Binds and transfers iron-sulfur (Fe-S) clusters to target apoproteins. Can hydrolyze ATP.</text>
</comment>
<evidence type="ECO:0000256" key="3">
    <source>
        <dbReference type="ARBA" id="ARBA00022840"/>
    </source>
</evidence>
<proteinExistence type="inferred from homology"/>
<gene>
    <name evidence="8" type="ORF">E7512_09375</name>
</gene>
<dbReference type="Gene3D" id="3.40.50.300">
    <property type="entry name" value="P-loop containing nucleotide triphosphate hydrolases"/>
    <property type="match status" value="1"/>
</dbReference>
<keyword evidence="4 6" id="KW-0408">Iron</keyword>
<dbReference type="AlphaFoldDB" id="A0A928Q399"/>
<evidence type="ECO:0000256" key="7">
    <source>
        <dbReference type="SAM" id="MobiDB-lite"/>
    </source>
</evidence>
<evidence type="ECO:0000256" key="2">
    <source>
        <dbReference type="ARBA" id="ARBA00022741"/>
    </source>
</evidence>
<keyword evidence="2 6" id="KW-0547">Nucleotide-binding</keyword>
<dbReference type="PANTHER" id="PTHR42961:SF2">
    <property type="entry name" value="IRON-SULFUR PROTEIN NUBPL"/>
    <property type="match status" value="1"/>
</dbReference>
<keyword evidence="3 6" id="KW-0067">ATP-binding</keyword>
<evidence type="ECO:0000256" key="5">
    <source>
        <dbReference type="ARBA" id="ARBA00023014"/>
    </source>
</evidence>
<feature type="region of interest" description="Disordered" evidence="7">
    <location>
        <begin position="1"/>
        <end position="20"/>
    </location>
</feature>
<dbReference type="Proteomes" id="UP000754750">
    <property type="component" value="Unassembled WGS sequence"/>
</dbReference>
<reference evidence="8" key="1">
    <citation type="submission" date="2019-04" db="EMBL/GenBank/DDBJ databases">
        <title>Evolution of Biomass-Degrading Anaerobic Consortia Revealed by Metagenomics.</title>
        <authorList>
            <person name="Peng X."/>
        </authorList>
    </citation>
    <scope>NUCLEOTIDE SEQUENCE</scope>
    <source>
        <strain evidence="8">SIG551</strain>
    </source>
</reference>
<accession>A0A928Q399</accession>
<dbReference type="CDD" id="cd02037">
    <property type="entry name" value="Mrp_NBP35"/>
    <property type="match status" value="1"/>
</dbReference>
<keyword evidence="1 6" id="KW-0479">Metal-binding</keyword>
<protein>
    <recommendedName>
        <fullName evidence="6">Iron-sulfur cluster carrier protein</fullName>
    </recommendedName>
</protein>
<dbReference type="FunFam" id="3.40.50.300:FF:001119">
    <property type="entry name" value="Iron-sulfur cluster carrier protein"/>
    <property type="match status" value="1"/>
</dbReference>
<sequence>MSETCNHSCGSCSANCSSRTEPSSLLEAPHRLSRIKKVIGVVSGKGGVGKSSVTAMLAVLANRMGLVSGVLDADITGPSIPKLFGVTEKALADKNGILPVLSETGIKLISVNLLLDHPTDPVLWRGPIVGGVVKQFWKEVVWGDVDVLFLDMPPGTGDVALTAFQSIPLDGIVLVTSPQELVSMIVSKAVKMAEMMNVPILGLIENLSYVECPDCGKKIAVFGESHVEEIARQHNLNVLGKLPIDPALAAACDSGSIEGYPAAALEPTADLIAGWEKPAKQ</sequence>
<dbReference type="GO" id="GO:0140663">
    <property type="term" value="F:ATP-dependent FeS chaperone activity"/>
    <property type="evidence" value="ECO:0007669"/>
    <property type="project" value="InterPro"/>
</dbReference>
<comment type="caution">
    <text evidence="8">The sequence shown here is derived from an EMBL/GenBank/DDBJ whole genome shotgun (WGS) entry which is preliminary data.</text>
</comment>
<dbReference type="InterPro" id="IPR019591">
    <property type="entry name" value="Mrp/NBP35_ATP-bd"/>
</dbReference>
<evidence type="ECO:0000256" key="6">
    <source>
        <dbReference type="HAMAP-Rule" id="MF_02040"/>
    </source>
</evidence>
<dbReference type="PANTHER" id="PTHR42961">
    <property type="entry name" value="IRON-SULFUR PROTEIN NUBPL"/>
    <property type="match status" value="1"/>
</dbReference>
<dbReference type="EMBL" id="SVNY01000004">
    <property type="protein sequence ID" value="MBE6833773.1"/>
    <property type="molecule type" value="Genomic_DNA"/>
</dbReference>
<evidence type="ECO:0000256" key="1">
    <source>
        <dbReference type="ARBA" id="ARBA00022723"/>
    </source>
</evidence>
<dbReference type="GO" id="GO:0051539">
    <property type="term" value="F:4 iron, 4 sulfur cluster binding"/>
    <property type="evidence" value="ECO:0007669"/>
    <property type="project" value="TreeGrafter"/>
</dbReference>
<evidence type="ECO:0000313" key="8">
    <source>
        <dbReference type="EMBL" id="MBE6833773.1"/>
    </source>
</evidence>
<dbReference type="HAMAP" id="MF_02040">
    <property type="entry name" value="Mrp_NBP35"/>
    <property type="match status" value="1"/>
</dbReference>
<comment type="subunit">
    <text evidence="6">Homodimer.</text>
</comment>
<dbReference type="RefSeq" id="WP_020073579.1">
    <property type="nucleotide sequence ID" value="NZ_JBKWRC010000006.1"/>
</dbReference>
<evidence type="ECO:0000256" key="4">
    <source>
        <dbReference type="ARBA" id="ARBA00023004"/>
    </source>
</evidence>
<evidence type="ECO:0000313" key="9">
    <source>
        <dbReference type="Proteomes" id="UP000754750"/>
    </source>
</evidence>
<dbReference type="InterPro" id="IPR027417">
    <property type="entry name" value="P-loop_NTPase"/>
</dbReference>
<dbReference type="GO" id="GO:0016226">
    <property type="term" value="P:iron-sulfur cluster assembly"/>
    <property type="evidence" value="ECO:0007669"/>
    <property type="project" value="InterPro"/>
</dbReference>
<dbReference type="GO" id="GO:0016887">
    <property type="term" value="F:ATP hydrolysis activity"/>
    <property type="evidence" value="ECO:0007669"/>
    <property type="project" value="UniProtKB-UniRule"/>
</dbReference>
<feature type="binding site" evidence="6">
    <location>
        <begin position="44"/>
        <end position="51"/>
    </location>
    <ligand>
        <name>ATP</name>
        <dbReference type="ChEBI" id="CHEBI:30616"/>
    </ligand>
</feature>
<keyword evidence="6" id="KW-0378">Hydrolase</keyword>
<organism evidence="8 9">
    <name type="scientific">Faecalispora sporosphaeroides</name>
    <dbReference type="NCBI Taxonomy" id="1549"/>
    <lineage>
        <taxon>Bacteria</taxon>
        <taxon>Bacillati</taxon>
        <taxon>Bacillota</taxon>
        <taxon>Clostridia</taxon>
        <taxon>Eubacteriales</taxon>
        <taxon>Oscillospiraceae</taxon>
        <taxon>Faecalispora</taxon>
    </lineage>
</organism>
<comment type="similarity">
    <text evidence="6">Belongs to the Mrp/NBP35 ATP-binding proteins family.</text>
</comment>